<feature type="signal peptide" evidence="2">
    <location>
        <begin position="1"/>
        <end position="38"/>
    </location>
</feature>
<organism evidence="3 4">
    <name type="scientific">Actinoplanes italicus</name>
    <dbReference type="NCBI Taxonomy" id="113567"/>
    <lineage>
        <taxon>Bacteria</taxon>
        <taxon>Bacillati</taxon>
        <taxon>Actinomycetota</taxon>
        <taxon>Actinomycetes</taxon>
        <taxon>Micromonosporales</taxon>
        <taxon>Micromonosporaceae</taxon>
        <taxon>Actinoplanes</taxon>
    </lineage>
</organism>
<evidence type="ECO:0000313" key="3">
    <source>
        <dbReference type="EMBL" id="PRX15777.1"/>
    </source>
</evidence>
<feature type="region of interest" description="Disordered" evidence="1">
    <location>
        <begin position="633"/>
        <end position="655"/>
    </location>
</feature>
<evidence type="ECO:0000256" key="2">
    <source>
        <dbReference type="SAM" id="SignalP"/>
    </source>
</evidence>
<proteinExistence type="predicted"/>
<keyword evidence="2" id="KW-0732">Signal</keyword>
<accession>A0A2T0JZ82</accession>
<reference evidence="3 4" key="1">
    <citation type="submission" date="2018-03" db="EMBL/GenBank/DDBJ databases">
        <title>Genomic Encyclopedia of Archaeal and Bacterial Type Strains, Phase II (KMG-II): from individual species to whole genera.</title>
        <authorList>
            <person name="Goeker M."/>
        </authorList>
    </citation>
    <scope>NUCLEOTIDE SEQUENCE [LARGE SCALE GENOMIC DNA]</scope>
    <source>
        <strain evidence="3 4">DSM 43146</strain>
    </source>
</reference>
<dbReference type="EMBL" id="PVMZ01000022">
    <property type="protein sequence ID" value="PRX15777.1"/>
    <property type="molecule type" value="Genomic_DNA"/>
</dbReference>
<dbReference type="RefSeq" id="WP_106327961.1">
    <property type="nucleotide sequence ID" value="NZ_BOMO01000022.1"/>
</dbReference>
<evidence type="ECO:0000256" key="1">
    <source>
        <dbReference type="SAM" id="MobiDB-lite"/>
    </source>
</evidence>
<comment type="caution">
    <text evidence="3">The sequence shown here is derived from an EMBL/GenBank/DDBJ whole genome shotgun (WGS) entry which is preliminary data.</text>
</comment>
<dbReference type="Gene3D" id="2.120.10.70">
    <property type="entry name" value="Fucose-specific lectin"/>
    <property type="match status" value="1"/>
</dbReference>
<protein>
    <submittedName>
        <fullName evidence="3">Uncharacterized protein</fullName>
    </submittedName>
</protein>
<sequence>MPREPRPTLPHRLKRCGLLLVTAMLVVTSAATVTPAAAATTAGDPLDRAPRNTAESRAGYAARSDAVIRQFACEPLIAPDGDGEESFANILTAKLEAVRRAAQRGGKYQCAKGTADGAELRAEVNRTLLAMKVTSNPGTEFEVVPGVCKRSGEWDVVMRGLIVAAYRYGQYLDGEVHERLLAKDPLLHVRGKAHDGMARWSCKLPPVGPKVHIPESENHILLTRTSHYLTNQLLQRRQPGDAAFDNKANGMRDWMLGYLQRLLRDDFIEYNSRPYQDYSMAALQTLYDFAADDDVKRAAQMVLDYTSAKFAVSSRGLRRNVPFRRLRGDDIDKLHDPQTWRHLVLVGSSDTFGWSVPAADTMVPAALTGYRVPDLITDLILHPTGYFQRFRHAGAEVYSGSEEFLISAGGVVTPHAYKNPVSALLKPDDKGKAVPTLLIPTRAGVGSRAEVVRIDGVRDHDDRANVCVEPNFACGVNIEVPAAGGHICGTRVVDRWTFVDAHLPCRGGGAGYYAAVRIDRCGESEALACESRGVGNGGFFEAVPATRMPFDAFVDLVLRNNPGPFRAMTGGRYVTTDGRQIDYKPLVKPKDVAPGALATGDIVTSDAHTGLVTVRNPRTGQVLVLDFTVANRPQRHERSGERAGTPFSVSPGATPTAAHQAGGQLDLFVVGRDGVPTMTWQHGNAWRPWTPVVGGSRFTAPPGAPIATAMQGEQLNAFVVGRDGVPMMTWLKAKTWQPWVPVVGGSRFTAPPGAPITTGMQGQQLNAFVVGHEGVPMMTWLKGGAWQPWVPVVGGSRFTVPAGAPITTGTQGAQLNAFVVGQDGVPMMTWIKGKTWQPWVRVSADSRFRAEPGAPITAATRSGRPILFAVDRAGAPHVTWLRNDGWQPWVPVAAGMTAPPRARLAAADQGRTQLDLFAVGNDGVPAVSWTTGDAWVPWAPVSRLPLG</sequence>
<dbReference type="Proteomes" id="UP000239415">
    <property type="component" value="Unassembled WGS sequence"/>
</dbReference>
<feature type="region of interest" description="Disordered" evidence="1">
    <location>
        <begin position="36"/>
        <end position="57"/>
    </location>
</feature>
<gene>
    <name evidence="3" type="ORF">CLV67_12216</name>
</gene>
<evidence type="ECO:0000313" key="4">
    <source>
        <dbReference type="Proteomes" id="UP000239415"/>
    </source>
</evidence>
<dbReference type="AlphaFoldDB" id="A0A2T0JZ82"/>
<feature type="chain" id="PRO_5015435762" evidence="2">
    <location>
        <begin position="39"/>
        <end position="947"/>
    </location>
</feature>
<dbReference type="OrthoDB" id="3662383at2"/>
<keyword evidence="4" id="KW-1185">Reference proteome</keyword>
<dbReference type="SUPFAM" id="SSF89372">
    <property type="entry name" value="Fucose-specific lectin"/>
    <property type="match status" value="2"/>
</dbReference>
<name>A0A2T0JZ82_9ACTN</name>